<gene>
    <name evidence="2" type="ORF">UFOPK2969_01622</name>
</gene>
<feature type="region of interest" description="Disordered" evidence="1">
    <location>
        <begin position="1"/>
        <end position="20"/>
    </location>
</feature>
<proteinExistence type="predicted"/>
<evidence type="ECO:0000313" key="2">
    <source>
        <dbReference type="EMBL" id="CAB4803955.1"/>
    </source>
</evidence>
<feature type="compositionally biased region" description="Polar residues" evidence="1">
    <location>
        <begin position="1"/>
        <end position="14"/>
    </location>
</feature>
<protein>
    <submittedName>
        <fullName evidence="2">Unannotated protein</fullName>
    </submittedName>
</protein>
<organism evidence="2">
    <name type="scientific">freshwater metagenome</name>
    <dbReference type="NCBI Taxonomy" id="449393"/>
    <lineage>
        <taxon>unclassified sequences</taxon>
        <taxon>metagenomes</taxon>
        <taxon>ecological metagenomes</taxon>
    </lineage>
</organism>
<feature type="compositionally biased region" description="Polar residues" evidence="1">
    <location>
        <begin position="35"/>
        <end position="54"/>
    </location>
</feature>
<name>A0A6J6Y6D4_9ZZZZ</name>
<evidence type="ECO:0000256" key="1">
    <source>
        <dbReference type="SAM" id="MobiDB-lite"/>
    </source>
</evidence>
<feature type="region of interest" description="Disordered" evidence="1">
    <location>
        <begin position="196"/>
        <end position="241"/>
    </location>
</feature>
<sequence>MSSPAIPAGTSNAVPSRRARNDSAAAAIVLGSSGAAGTSTRRAASKQMTSTTSAKTERVIVAPSTEGESAATAPGIASPMTRSRSESISAGCHVTPNALRFWLRRPVRERRKVGIIAPRAARDTAHAATIDIHRAEGPISSSGGSAESASSQPRTSLVLASSATVFSPLGRVTGERPPHISGASVAARNVRSCSTVVGGASGPPSHATRRPVTQESCSALTPRVSSPISGSIPKRRSRASSSLRCSFSRSAMTC</sequence>
<dbReference type="EMBL" id="CAFAAD010000166">
    <property type="protein sequence ID" value="CAB4803955.1"/>
    <property type="molecule type" value="Genomic_DNA"/>
</dbReference>
<feature type="region of interest" description="Disordered" evidence="1">
    <location>
        <begin position="31"/>
        <end position="89"/>
    </location>
</feature>
<accession>A0A6J6Y6D4</accession>
<reference evidence="2" key="1">
    <citation type="submission" date="2020-05" db="EMBL/GenBank/DDBJ databases">
        <authorList>
            <person name="Chiriac C."/>
            <person name="Salcher M."/>
            <person name="Ghai R."/>
            <person name="Kavagutti S V."/>
        </authorList>
    </citation>
    <scope>NUCLEOTIDE SEQUENCE</scope>
</reference>
<dbReference type="AlphaFoldDB" id="A0A6J6Y6D4"/>
<feature type="region of interest" description="Disordered" evidence="1">
    <location>
        <begin position="135"/>
        <end position="154"/>
    </location>
</feature>
<feature type="compositionally biased region" description="Low complexity" evidence="1">
    <location>
        <begin position="140"/>
        <end position="151"/>
    </location>
</feature>
<feature type="compositionally biased region" description="Polar residues" evidence="1">
    <location>
        <begin position="211"/>
        <end position="229"/>
    </location>
</feature>